<sequence length="555" mass="57737">MITSPTVSFLRNSTNPAWENYSSVEQGAVNIRQLFVHNSVSPADPSRQASRLPIKVLKMLTARAGHILHPEYLQPLPSTPIGPIELDAKKSPLALLAQTCSQIGKPDPPSSSKLSSSSNGSSDKETKSGPLKMSDIGADDKSSFKPYSKSSEKKDSSSSLSGDKTSFRVPSATCQPFSPRTGSPSSCTSVSPLPAEGKAGDKEDKKDSESNKSSTTESNISHRISGITSDQHQENTSGSKTVTSESPSVTSSSSLLGSGLVAPVSPYKPGHTVFPMPPAGLSYPGSLAGAYAGYPQQFLPHGMTLDPTKSSSQLLSAQFASSMGCSKAGTSPLAGASPPSLMSASLCRDPYCLSYHCSSHLSGASSANCAHDSAAAAAASALKSGYPLMYQTHPLHGVHSAPSFSGHPLYPYGFMLPNDPLPHVCNWVSANGPCDKRFSSSEELLGHLRTHTAFAGTEKLISGYPGSSSLANAAAAAAMACHMHMTPNGSPGSPGALALRGPHHHLGLSSRYHPYSKSPLPTAAPMPVPAATGAYYSPYALYGQRLTTASALGYQ</sequence>
<dbReference type="GO" id="GO:0048596">
    <property type="term" value="P:embryonic camera-type eye morphogenesis"/>
    <property type="evidence" value="ECO:0007669"/>
    <property type="project" value="UniProtKB-ARBA"/>
</dbReference>
<accession>A0AAN7X156</accession>
<keyword evidence="7" id="KW-0805">Transcription regulation</keyword>
<evidence type="ECO:0000256" key="7">
    <source>
        <dbReference type="ARBA" id="ARBA00023015"/>
    </source>
</evidence>
<protein>
    <recommendedName>
        <fullName evidence="12">C2H2-type domain-containing protein</fullName>
    </recommendedName>
</protein>
<evidence type="ECO:0000256" key="3">
    <source>
        <dbReference type="ARBA" id="ARBA00022491"/>
    </source>
</evidence>
<evidence type="ECO:0000256" key="5">
    <source>
        <dbReference type="ARBA" id="ARBA00022771"/>
    </source>
</evidence>
<evidence type="ECO:0000256" key="6">
    <source>
        <dbReference type="ARBA" id="ARBA00022833"/>
    </source>
</evidence>
<feature type="region of interest" description="Disordered" evidence="11">
    <location>
        <begin position="101"/>
        <end position="256"/>
    </location>
</feature>
<dbReference type="GO" id="GO:0008270">
    <property type="term" value="F:zinc ion binding"/>
    <property type="evidence" value="ECO:0007669"/>
    <property type="project" value="UniProtKB-KW"/>
</dbReference>
<dbReference type="GO" id="GO:0005634">
    <property type="term" value="C:nucleus"/>
    <property type="evidence" value="ECO:0007669"/>
    <property type="project" value="UniProtKB-SubCell"/>
</dbReference>
<keyword evidence="14" id="KW-1185">Reference proteome</keyword>
<dbReference type="AlphaFoldDB" id="A0AAN7X156"/>
<gene>
    <name evidence="13" type="ORF">PBY51_001791</name>
</gene>
<dbReference type="PROSITE" id="PS50157">
    <property type="entry name" value="ZINC_FINGER_C2H2_2"/>
    <property type="match status" value="1"/>
</dbReference>
<feature type="compositionally biased region" description="Basic and acidic residues" evidence="11">
    <location>
        <begin position="198"/>
        <end position="210"/>
    </location>
</feature>
<dbReference type="GO" id="GO:0030902">
    <property type="term" value="P:hindbrain development"/>
    <property type="evidence" value="ECO:0007669"/>
    <property type="project" value="UniProtKB-ARBA"/>
</dbReference>
<dbReference type="InterPro" id="IPR051520">
    <property type="entry name" value="Elbow/Noc_ZnFinger"/>
</dbReference>
<comment type="similarity">
    <text evidence="2">Belongs to the Elbow/Noc family.</text>
</comment>
<evidence type="ECO:0000256" key="11">
    <source>
        <dbReference type="SAM" id="MobiDB-lite"/>
    </source>
</evidence>
<evidence type="ECO:0000256" key="9">
    <source>
        <dbReference type="ARBA" id="ARBA00023242"/>
    </source>
</evidence>
<keyword evidence="3" id="KW-0678">Repressor</keyword>
<keyword evidence="5 10" id="KW-0863">Zinc-finger</keyword>
<evidence type="ECO:0000259" key="12">
    <source>
        <dbReference type="PROSITE" id="PS50157"/>
    </source>
</evidence>
<evidence type="ECO:0000256" key="4">
    <source>
        <dbReference type="ARBA" id="ARBA00022723"/>
    </source>
</evidence>
<evidence type="ECO:0000313" key="13">
    <source>
        <dbReference type="EMBL" id="KAK5850960.1"/>
    </source>
</evidence>
<dbReference type="Pfam" id="PF12402">
    <property type="entry name" value="nlz1"/>
    <property type="match status" value="1"/>
</dbReference>
<keyword evidence="6" id="KW-0862">Zinc</keyword>
<name>A0AAN7X156_ELEMC</name>
<evidence type="ECO:0000256" key="2">
    <source>
        <dbReference type="ARBA" id="ARBA00010144"/>
    </source>
</evidence>
<dbReference type="Proteomes" id="UP001346869">
    <property type="component" value="Unassembled WGS sequence"/>
</dbReference>
<evidence type="ECO:0000256" key="10">
    <source>
        <dbReference type="PROSITE-ProRule" id="PRU00042"/>
    </source>
</evidence>
<feature type="domain" description="C2H2-type" evidence="12">
    <location>
        <begin position="423"/>
        <end position="452"/>
    </location>
</feature>
<dbReference type="Gene3D" id="3.30.160.60">
    <property type="entry name" value="Classic Zinc Finger"/>
    <property type="match status" value="1"/>
</dbReference>
<dbReference type="FunFam" id="3.30.160.60:FF:000129">
    <property type="entry name" value="Zinc finger protein 503"/>
    <property type="match status" value="1"/>
</dbReference>
<dbReference type="EMBL" id="JAUZQC010000022">
    <property type="protein sequence ID" value="KAK5850960.1"/>
    <property type="molecule type" value="Genomic_DNA"/>
</dbReference>
<feature type="compositionally biased region" description="Polar residues" evidence="11">
    <location>
        <begin position="226"/>
        <end position="238"/>
    </location>
</feature>
<feature type="compositionally biased region" description="Low complexity" evidence="11">
    <location>
        <begin position="239"/>
        <end position="256"/>
    </location>
</feature>
<dbReference type="PANTHER" id="PTHR12522:SF3">
    <property type="entry name" value="ZINC FINGER PROTEIN 503"/>
    <property type="match status" value="1"/>
</dbReference>
<proteinExistence type="inferred from homology"/>
<organism evidence="13 14">
    <name type="scientific">Eleginops maclovinus</name>
    <name type="common">Patagonian blennie</name>
    <name type="synonym">Eleginus maclovinus</name>
    <dbReference type="NCBI Taxonomy" id="56733"/>
    <lineage>
        <taxon>Eukaryota</taxon>
        <taxon>Metazoa</taxon>
        <taxon>Chordata</taxon>
        <taxon>Craniata</taxon>
        <taxon>Vertebrata</taxon>
        <taxon>Euteleostomi</taxon>
        <taxon>Actinopterygii</taxon>
        <taxon>Neopterygii</taxon>
        <taxon>Teleostei</taxon>
        <taxon>Neoteleostei</taxon>
        <taxon>Acanthomorphata</taxon>
        <taxon>Eupercaria</taxon>
        <taxon>Perciformes</taxon>
        <taxon>Notothenioidei</taxon>
        <taxon>Eleginopidae</taxon>
        <taxon>Eleginops</taxon>
    </lineage>
</organism>
<feature type="compositionally biased region" description="Low complexity" evidence="11">
    <location>
        <begin position="110"/>
        <end position="121"/>
    </location>
</feature>
<feature type="compositionally biased region" description="Polar residues" evidence="11">
    <location>
        <begin position="172"/>
        <end position="191"/>
    </location>
</feature>
<dbReference type="GO" id="GO:0045892">
    <property type="term" value="P:negative regulation of DNA-templated transcription"/>
    <property type="evidence" value="ECO:0007669"/>
    <property type="project" value="TreeGrafter"/>
</dbReference>
<keyword evidence="8" id="KW-0804">Transcription</keyword>
<reference evidence="13 14" key="1">
    <citation type="journal article" date="2023" name="Genes (Basel)">
        <title>Chromosome-Level Genome Assembly and Circadian Gene Repertoire of the Patagonia Blennie Eleginops maclovinus-The Closest Ancestral Proxy of Antarctic Cryonotothenioids.</title>
        <authorList>
            <person name="Cheng C.C."/>
            <person name="Rivera-Colon A.G."/>
            <person name="Minhas B.F."/>
            <person name="Wilson L."/>
            <person name="Rayamajhi N."/>
            <person name="Vargas-Chacoff L."/>
            <person name="Catchen J.M."/>
        </authorList>
    </citation>
    <scope>NUCLEOTIDE SEQUENCE [LARGE SCALE GENOMIC DNA]</scope>
    <source>
        <strain evidence="13">JMC-PN-2008</strain>
    </source>
</reference>
<evidence type="ECO:0000256" key="1">
    <source>
        <dbReference type="ARBA" id="ARBA00004123"/>
    </source>
</evidence>
<evidence type="ECO:0000313" key="14">
    <source>
        <dbReference type="Proteomes" id="UP001346869"/>
    </source>
</evidence>
<keyword evidence="9" id="KW-0539">Nucleus</keyword>
<dbReference type="PANTHER" id="PTHR12522">
    <property type="entry name" value="ZINC-FINGER PROTEIN NOLZ1-RELATED"/>
    <property type="match status" value="1"/>
</dbReference>
<dbReference type="InterPro" id="IPR022129">
    <property type="entry name" value="Tscrpt_rep_NocA-like"/>
</dbReference>
<comment type="caution">
    <text evidence="13">The sequence shown here is derived from an EMBL/GenBank/DDBJ whole genome shotgun (WGS) entry which is preliminary data.</text>
</comment>
<reference evidence="13 14" key="2">
    <citation type="journal article" date="2023" name="Mol. Biol. Evol.">
        <title>Genomics of Secondarily Temperate Adaptation in the Only Non-Antarctic Icefish.</title>
        <authorList>
            <person name="Rivera-Colon A.G."/>
            <person name="Rayamajhi N."/>
            <person name="Minhas B.F."/>
            <person name="Madrigal G."/>
            <person name="Bilyk K.T."/>
            <person name="Yoon V."/>
            <person name="Hune M."/>
            <person name="Gregory S."/>
            <person name="Cheng C.H.C."/>
            <person name="Catchen J.M."/>
        </authorList>
    </citation>
    <scope>NUCLEOTIDE SEQUENCE [LARGE SCALE GENOMIC DNA]</scope>
    <source>
        <strain evidence="13">JMC-PN-2008</strain>
    </source>
</reference>
<dbReference type="InterPro" id="IPR013087">
    <property type="entry name" value="Znf_C2H2_type"/>
</dbReference>
<evidence type="ECO:0000256" key="8">
    <source>
        <dbReference type="ARBA" id="ARBA00023163"/>
    </source>
</evidence>
<comment type="subcellular location">
    <subcellularLocation>
        <location evidence="1">Nucleus</location>
    </subcellularLocation>
</comment>
<keyword evidence="4" id="KW-0479">Metal-binding</keyword>